<gene>
    <name evidence="4" type="ORF">E9934_18175</name>
</gene>
<keyword evidence="2" id="KW-0456">Lyase</keyword>
<dbReference type="InterPro" id="IPR036409">
    <property type="entry name" value="Aldolase_II/adducin_N_sf"/>
</dbReference>
<dbReference type="InterPro" id="IPR001303">
    <property type="entry name" value="Aldolase_II/adducin_N"/>
</dbReference>
<dbReference type="GO" id="GO:0046872">
    <property type="term" value="F:metal ion binding"/>
    <property type="evidence" value="ECO:0007669"/>
    <property type="project" value="UniProtKB-KW"/>
</dbReference>
<dbReference type="InterPro" id="IPR050197">
    <property type="entry name" value="Aldolase_class_II_sugar_metab"/>
</dbReference>
<dbReference type="EMBL" id="STGW01000020">
    <property type="protein sequence ID" value="THV08940.1"/>
    <property type="molecule type" value="Genomic_DNA"/>
</dbReference>
<comment type="caution">
    <text evidence="4">The sequence shown here is derived from an EMBL/GenBank/DDBJ whole genome shotgun (WGS) entry which is preliminary data.</text>
</comment>
<dbReference type="PANTHER" id="PTHR22789:SF0">
    <property type="entry name" value="3-OXO-TETRONATE 4-PHOSPHATE DECARBOXYLASE-RELATED"/>
    <property type="match status" value="1"/>
</dbReference>
<protein>
    <submittedName>
        <fullName evidence="4">Class II aldolase/adducin family protein</fullName>
    </submittedName>
</protein>
<dbReference type="Gene3D" id="3.40.225.10">
    <property type="entry name" value="Class II aldolase/adducin N-terminal domain"/>
    <property type="match status" value="1"/>
</dbReference>
<reference evidence="4 5" key="1">
    <citation type="journal article" date="2009" name="Int. J. Syst. Evol. Microbiol.">
        <title>Nocardioides caeni sp. nov., isolated from wastewater.</title>
        <authorList>
            <person name="Yoon J.H."/>
            <person name="Kang S.J."/>
            <person name="Park S."/>
            <person name="Kim W."/>
            <person name="Oh T.K."/>
        </authorList>
    </citation>
    <scope>NUCLEOTIDE SEQUENCE [LARGE SCALE GENOMIC DNA]</scope>
    <source>
        <strain evidence="4 5">DSM 23134</strain>
    </source>
</reference>
<dbReference type="RefSeq" id="WP_136564326.1">
    <property type="nucleotide sequence ID" value="NZ_BAABLS010000006.1"/>
</dbReference>
<sequence length="227" mass="23400">MSTTPAERGELRRDVAEAARELAAAGLLIGTAGNVSARLGDLVAVTATGAHLDSCTPGQVTLVDLDGAVVEGDLAPTSELALHFGIYADRPSTQLGQVGAVVHTHAPFATAVACVLDELPVLHYQQLALGGAIPVAPYATFGTDELAASVRTALAGRSAALMANHGSVAVGATLGKAVDNALLLEWLCQLHHRASALGTPRVLTDDQQADVIRVAIERNYGSTQENR</sequence>
<dbReference type="GO" id="GO:0019323">
    <property type="term" value="P:pentose catabolic process"/>
    <property type="evidence" value="ECO:0007669"/>
    <property type="project" value="TreeGrafter"/>
</dbReference>
<keyword evidence="1" id="KW-0479">Metal-binding</keyword>
<dbReference type="Pfam" id="PF00596">
    <property type="entry name" value="Aldolase_II"/>
    <property type="match status" value="1"/>
</dbReference>
<dbReference type="GO" id="GO:0016832">
    <property type="term" value="F:aldehyde-lyase activity"/>
    <property type="evidence" value="ECO:0007669"/>
    <property type="project" value="TreeGrafter"/>
</dbReference>
<dbReference type="PANTHER" id="PTHR22789">
    <property type="entry name" value="FUCULOSE PHOSPHATE ALDOLASE"/>
    <property type="match status" value="1"/>
</dbReference>
<feature type="domain" description="Class II aldolase/adducin N-terminal" evidence="3">
    <location>
        <begin position="13"/>
        <end position="192"/>
    </location>
</feature>
<evidence type="ECO:0000256" key="2">
    <source>
        <dbReference type="ARBA" id="ARBA00023239"/>
    </source>
</evidence>
<evidence type="ECO:0000256" key="1">
    <source>
        <dbReference type="ARBA" id="ARBA00022723"/>
    </source>
</evidence>
<accession>A0A4S8MZM6</accession>
<dbReference type="OrthoDB" id="9786287at2"/>
<dbReference type="AlphaFoldDB" id="A0A4S8MZM6"/>
<evidence type="ECO:0000313" key="5">
    <source>
        <dbReference type="Proteomes" id="UP000307087"/>
    </source>
</evidence>
<dbReference type="SMART" id="SM01007">
    <property type="entry name" value="Aldolase_II"/>
    <property type="match status" value="1"/>
</dbReference>
<keyword evidence="5" id="KW-1185">Reference proteome</keyword>
<evidence type="ECO:0000259" key="3">
    <source>
        <dbReference type="SMART" id="SM01007"/>
    </source>
</evidence>
<dbReference type="Proteomes" id="UP000307087">
    <property type="component" value="Unassembled WGS sequence"/>
</dbReference>
<organism evidence="4 5">
    <name type="scientific">Nocardioides caeni</name>
    <dbReference type="NCBI Taxonomy" id="574700"/>
    <lineage>
        <taxon>Bacteria</taxon>
        <taxon>Bacillati</taxon>
        <taxon>Actinomycetota</taxon>
        <taxon>Actinomycetes</taxon>
        <taxon>Propionibacteriales</taxon>
        <taxon>Nocardioidaceae</taxon>
        <taxon>Nocardioides</taxon>
    </lineage>
</organism>
<proteinExistence type="predicted"/>
<evidence type="ECO:0000313" key="4">
    <source>
        <dbReference type="EMBL" id="THV08940.1"/>
    </source>
</evidence>
<dbReference type="SUPFAM" id="SSF53639">
    <property type="entry name" value="AraD/HMP-PK domain-like"/>
    <property type="match status" value="1"/>
</dbReference>
<dbReference type="GO" id="GO:0005829">
    <property type="term" value="C:cytosol"/>
    <property type="evidence" value="ECO:0007669"/>
    <property type="project" value="TreeGrafter"/>
</dbReference>
<name>A0A4S8MZM6_9ACTN</name>